<keyword evidence="6 10" id="KW-0798">TonB box</keyword>
<dbReference type="Gene3D" id="2.170.130.10">
    <property type="entry name" value="TonB-dependent receptor, plug domain"/>
    <property type="match status" value="1"/>
</dbReference>
<evidence type="ECO:0000259" key="13">
    <source>
        <dbReference type="Pfam" id="PF07715"/>
    </source>
</evidence>
<feature type="chain" id="PRO_5045183126" evidence="11">
    <location>
        <begin position="26"/>
        <end position="972"/>
    </location>
</feature>
<dbReference type="RefSeq" id="WP_390298958.1">
    <property type="nucleotide sequence ID" value="NZ_JBHULI010000005.1"/>
</dbReference>
<organism evidence="14 15">
    <name type="scientific">Gracilimonas halophila</name>
    <dbReference type="NCBI Taxonomy" id="1834464"/>
    <lineage>
        <taxon>Bacteria</taxon>
        <taxon>Pseudomonadati</taxon>
        <taxon>Balneolota</taxon>
        <taxon>Balneolia</taxon>
        <taxon>Balneolales</taxon>
        <taxon>Balneolaceae</taxon>
        <taxon>Gracilimonas</taxon>
    </lineage>
</organism>
<protein>
    <submittedName>
        <fullName evidence="14">TonB-dependent receptor domain-containing protein</fullName>
    </submittedName>
</protein>
<comment type="caution">
    <text evidence="14">The sequence shown here is derived from an EMBL/GenBank/DDBJ whole genome shotgun (WGS) entry which is preliminary data.</text>
</comment>
<sequence length="972" mass="108750">MACKFSLKRIIVVLFFSHIFISAYAQTTTIHISGRVISNETQNAIEEASVQVLAAQPGEEDPAGIGTVTKRDGTFDLYFPYKFPFKIRVSHVSFRPFELIIREQEEALNLIIPLSPNILGQDLFVTAPLATESEMKQTKTIDRLSTVDVQQLASFDVYDLVSTLREVDVATQSMTMQSVNTRGFNASANKRFLQLTDGIDNRAPGLSFPIGNLMGLPDVDVSSVEILPGPSSTQYGSSALNGVLLMNSRDPFEDQGISAEIKTGVNNLNLNGSSFSSASGDGMYDIQGRYAKAFNDKFAFKVTGVYTTGVDWMAENYDNIGYGKPYANRNDQPGYNGVNTYGDEDFVYMKVHSDGEAEYDPETGTYIVPPANFGPVTRTGYREADLVDYGIETLRTATSLQYKFSDNYKIKLEGKYGNTNSIYTGDTRVRLSGFKMYQTSLELQLDRLNIHGYSTWQNSGNSYDVTSLADILIQSAKKDADWFRDYLAIYETGFPGLGIPPASTKFARRFADSKNSVTPGLEGVNARYEEGTPEFREMVQKVINSQDQASGAAIRDNSKLYHVQSSYQVPEFIQNTKIDVGGNFRFFDLSSGGTIFPDTASNNITNYELGGFLRAENSFFDDELNINSAVRFDKNENFDVRISPQFSINYALNDKHFFRFSYQYGFRYPGVREQFVNDDLGPAYLIGGLQQNVAPLELQGNAFTQDAVNEFNRAVTEKLEESIYDPVVYDRLQAEIESLPILENGILAEDQLVSINPEVVNSFEVGYKQLITPQLYLDLNSYVSFYQDFIGVTRVVKPRTSPATDLLIASGQINNSLESDRYYVYSNAQDEMTVIGASFALDYISGGFFAGLNGSYSRLIQSSTDPITPGFNTPPFKMNFEWGNREFITNVGFKMTYRYRTAFFWESSFIDGPIDMYGHFDFQFNVRLPEAKSTLKFGVTNLGVNKYYNIFGGPSVGSILFATLNFNPKMFQ</sequence>
<dbReference type="Pfam" id="PF07715">
    <property type="entry name" value="Plug"/>
    <property type="match status" value="1"/>
</dbReference>
<dbReference type="InterPro" id="IPR000531">
    <property type="entry name" value="Beta-barrel_TonB"/>
</dbReference>
<dbReference type="PANTHER" id="PTHR30069">
    <property type="entry name" value="TONB-DEPENDENT OUTER MEMBRANE RECEPTOR"/>
    <property type="match status" value="1"/>
</dbReference>
<dbReference type="PANTHER" id="PTHR30069:SF29">
    <property type="entry name" value="HEMOGLOBIN AND HEMOGLOBIN-HAPTOGLOBIN-BINDING PROTEIN 1-RELATED"/>
    <property type="match status" value="1"/>
</dbReference>
<evidence type="ECO:0000313" key="14">
    <source>
        <dbReference type="EMBL" id="MFD2531602.1"/>
    </source>
</evidence>
<evidence type="ECO:0000256" key="9">
    <source>
        <dbReference type="ARBA" id="ARBA00023237"/>
    </source>
</evidence>
<dbReference type="Proteomes" id="UP001597460">
    <property type="component" value="Unassembled WGS sequence"/>
</dbReference>
<keyword evidence="9" id="KW-0998">Cell outer membrane</keyword>
<proteinExistence type="inferred from homology"/>
<keyword evidence="15" id="KW-1185">Reference proteome</keyword>
<evidence type="ECO:0000313" key="15">
    <source>
        <dbReference type="Proteomes" id="UP001597460"/>
    </source>
</evidence>
<accession>A0ABW5JJ46</accession>
<keyword evidence="8 14" id="KW-0675">Receptor</keyword>
<dbReference type="EMBL" id="JBHULI010000005">
    <property type="protein sequence ID" value="MFD2531602.1"/>
    <property type="molecule type" value="Genomic_DNA"/>
</dbReference>
<dbReference type="Pfam" id="PF00593">
    <property type="entry name" value="TonB_dep_Rec_b-barrel"/>
    <property type="match status" value="1"/>
</dbReference>
<name>A0ABW5JJ46_9BACT</name>
<keyword evidence="5 11" id="KW-0732">Signal</keyword>
<keyword evidence="3" id="KW-1134">Transmembrane beta strand</keyword>
<dbReference type="Gene3D" id="2.40.170.20">
    <property type="entry name" value="TonB-dependent receptor, beta-barrel domain"/>
    <property type="match status" value="1"/>
</dbReference>
<feature type="domain" description="TonB-dependent receptor plug" evidence="13">
    <location>
        <begin position="135"/>
        <end position="243"/>
    </location>
</feature>
<evidence type="ECO:0000256" key="11">
    <source>
        <dbReference type="SAM" id="SignalP"/>
    </source>
</evidence>
<evidence type="ECO:0000256" key="5">
    <source>
        <dbReference type="ARBA" id="ARBA00022729"/>
    </source>
</evidence>
<feature type="domain" description="TonB-dependent receptor-like beta-barrel" evidence="12">
    <location>
        <begin position="385"/>
        <end position="942"/>
    </location>
</feature>
<evidence type="ECO:0000256" key="3">
    <source>
        <dbReference type="ARBA" id="ARBA00022452"/>
    </source>
</evidence>
<evidence type="ECO:0000256" key="1">
    <source>
        <dbReference type="ARBA" id="ARBA00004571"/>
    </source>
</evidence>
<dbReference type="InterPro" id="IPR039426">
    <property type="entry name" value="TonB-dep_rcpt-like"/>
</dbReference>
<dbReference type="InterPro" id="IPR012910">
    <property type="entry name" value="Plug_dom"/>
</dbReference>
<evidence type="ECO:0000256" key="8">
    <source>
        <dbReference type="ARBA" id="ARBA00023170"/>
    </source>
</evidence>
<comment type="subcellular location">
    <subcellularLocation>
        <location evidence="1">Cell outer membrane</location>
        <topology evidence="1">Multi-pass membrane protein</topology>
    </subcellularLocation>
</comment>
<dbReference type="InterPro" id="IPR036942">
    <property type="entry name" value="Beta-barrel_TonB_sf"/>
</dbReference>
<dbReference type="SUPFAM" id="SSF56935">
    <property type="entry name" value="Porins"/>
    <property type="match status" value="1"/>
</dbReference>
<reference evidence="15" key="1">
    <citation type="journal article" date="2019" name="Int. J. Syst. Evol. Microbiol.">
        <title>The Global Catalogue of Microorganisms (GCM) 10K type strain sequencing project: providing services to taxonomists for standard genome sequencing and annotation.</title>
        <authorList>
            <consortium name="The Broad Institute Genomics Platform"/>
            <consortium name="The Broad Institute Genome Sequencing Center for Infectious Disease"/>
            <person name="Wu L."/>
            <person name="Ma J."/>
        </authorList>
    </citation>
    <scope>NUCLEOTIDE SEQUENCE [LARGE SCALE GENOMIC DNA]</scope>
    <source>
        <strain evidence="15">KCTC 52042</strain>
    </source>
</reference>
<evidence type="ECO:0000256" key="7">
    <source>
        <dbReference type="ARBA" id="ARBA00023136"/>
    </source>
</evidence>
<comment type="similarity">
    <text evidence="10">Belongs to the TonB-dependent receptor family.</text>
</comment>
<evidence type="ECO:0000256" key="2">
    <source>
        <dbReference type="ARBA" id="ARBA00022448"/>
    </source>
</evidence>
<evidence type="ECO:0000256" key="10">
    <source>
        <dbReference type="RuleBase" id="RU003357"/>
    </source>
</evidence>
<keyword evidence="2" id="KW-0813">Transport</keyword>
<evidence type="ECO:0000259" key="12">
    <source>
        <dbReference type="Pfam" id="PF00593"/>
    </source>
</evidence>
<dbReference type="InterPro" id="IPR037066">
    <property type="entry name" value="Plug_dom_sf"/>
</dbReference>
<evidence type="ECO:0000256" key="4">
    <source>
        <dbReference type="ARBA" id="ARBA00022692"/>
    </source>
</evidence>
<feature type="signal peptide" evidence="11">
    <location>
        <begin position="1"/>
        <end position="25"/>
    </location>
</feature>
<keyword evidence="7 10" id="KW-0472">Membrane</keyword>
<evidence type="ECO:0000256" key="6">
    <source>
        <dbReference type="ARBA" id="ARBA00023077"/>
    </source>
</evidence>
<gene>
    <name evidence="14" type="ORF">ACFSVN_04000</name>
</gene>
<keyword evidence="4" id="KW-0812">Transmembrane</keyword>